<dbReference type="Gene3D" id="3.30.390.10">
    <property type="entry name" value="Enolase-like, N-terminal domain"/>
    <property type="match status" value="1"/>
</dbReference>
<dbReference type="InterPro" id="IPR034593">
    <property type="entry name" value="DgoD-like"/>
</dbReference>
<dbReference type="Pfam" id="PF13378">
    <property type="entry name" value="MR_MLE_C"/>
    <property type="match status" value="1"/>
</dbReference>
<protein>
    <submittedName>
        <fullName evidence="2">Enolase</fullName>
    </submittedName>
</protein>
<gene>
    <name evidence="2" type="ORF">G1H11_21450</name>
</gene>
<dbReference type="InterPro" id="IPR029017">
    <property type="entry name" value="Enolase-like_N"/>
</dbReference>
<evidence type="ECO:0000259" key="1">
    <source>
        <dbReference type="SMART" id="SM00922"/>
    </source>
</evidence>
<dbReference type="SUPFAM" id="SSF54826">
    <property type="entry name" value="Enolase N-terminal domain-like"/>
    <property type="match status" value="1"/>
</dbReference>
<reference evidence="2 3" key="1">
    <citation type="submission" date="2020-02" db="EMBL/GenBank/DDBJ databases">
        <authorList>
            <person name="Li X.-J."/>
            <person name="Feng X.-M."/>
        </authorList>
    </citation>
    <scope>NUCLEOTIDE SEQUENCE [LARGE SCALE GENOMIC DNA]</scope>
    <source>
        <strain evidence="2 3">CGMCC 4.7225</strain>
    </source>
</reference>
<dbReference type="SMART" id="SM00922">
    <property type="entry name" value="MR_MLE"/>
    <property type="match status" value="1"/>
</dbReference>
<dbReference type="EMBL" id="JAAGOB010000014">
    <property type="protein sequence ID" value="NED97868.1"/>
    <property type="molecule type" value="Genomic_DNA"/>
</dbReference>
<name>A0A6N9YSR3_9ACTN</name>
<dbReference type="PANTHER" id="PTHR48080">
    <property type="entry name" value="D-GALACTONATE DEHYDRATASE-RELATED"/>
    <property type="match status" value="1"/>
</dbReference>
<dbReference type="InterPro" id="IPR029065">
    <property type="entry name" value="Enolase_C-like"/>
</dbReference>
<dbReference type="Gene3D" id="3.20.20.120">
    <property type="entry name" value="Enolase-like C-terminal domain"/>
    <property type="match status" value="1"/>
</dbReference>
<dbReference type="InterPro" id="IPR036849">
    <property type="entry name" value="Enolase-like_C_sf"/>
</dbReference>
<dbReference type="InterPro" id="IPR013342">
    <property type="entry name" value="Mandelate_racemase_C"/>
</dbReference>
<organism evidence="2 3">
    <name type="scientific">Phytoactinopolyspora alkaliphila</name>
    <dbReference type="NCBI Taxonomy" id="1783498"/>
    <lineage>
        <taxon>Bacteria</taxon>
        <taxon>Bacillati</taxon>
        <taxon>Actinomycetota</taxon>
        <taxon>Actinomycetes</taxon>
        <taxon>Jiangellales</taxon>
        <taxon>Jiangellaceae</taxon>
        <taxon>Phytoactinopolyspora</taxon>
    </lineage>
</organism>
<accession>A0A6N9YSR3</accession>
<dbReference type="Proteomes" id="UP000469185">
    <property type="component" value="Unassembled WGS sequence"/>
</dbReference>
<proteinExistence type="predicted"/>
<dbReference type="SUPFAM" id="SSF51604">
    <property type="entry name" value="Enolase C-terminal domain-like"/>
    <property type="match status" value="1"/>
</dbReference>
<keyword evidence="3" id="KW-1185">Reference proteome</keyword>
<feature type="domain" description="Mandelate racemase/muconate lactonizing enzyme C-terminal" evidence="1">
    <location>
        <begin position="139"/>
        <end position="236"/>
    </location>
</feature>
<evidence type="ECO:0000313" key="2">
    <source>
        <dbReference type="EMBL" id="NED97868.1"/>
    </source>
</evidence>
<dbReference type="AlphaFoldDB" id="A0A6N9YSR3"/>
<comment type="caution">
    <text evidence="2">The sequence shown here is derived from an EMBL/GenBank/DDBJ whole genome shotgun (WGS) entry which is preliminary data.</text>
</comment>
<evidence type="ECO:0000313" key="3">
    <source>
        <dbReference type="Proteomes" id="UP000469185"/>
    </source>
</evidence>
<sequence length="439" mass="49850">MRGAPNIGGKRMTLRVTDIERFVINVPFRHRVRPWNELLVAKWGVIEIIKVTTSSRDIVGYGETLVHYTWQQVADETVGRVIGTNPAEHLADDSLGAGLQMALYDVVGQALGVPMYRLLSERKVRDWCPISWWNTKMPADLLAEEARDALAEGYLAHKIKVRPWFDVREQVQAISDVTPESYLIDLDWNGMLRTPGEALPVLRELDAWSRVGLFESPIRQDDVIGHAHLRGRLPRPLAEHFRKDLFPVWMRDDSLDAFVVFGAGVSGLMRQGQLAASFNKEFWLQVVGTGLTTAFTLHMGAVLSHATWPMVTGMNTLADDLIVEPIEIQHGLARTPERPGLGVTVDQEAIEKYRVDTSDVPETPLRILRFDLGDGRRRYYADMLQLWRDCREDRNMPVQPRNASLSFHDDDGTQEFAETHRRLRSAPLWDMDLAPAAWT</sequence>